<gene>
    <name evidence="1" type="ORF">S01H1_86004</name>
</gene>
<feature type="non-terminal residue" evidence="1">
    <location>
        <position position="52"/>
    </location>
</feature>
<comment type="caution">
    <text evidence="1">The sequence shown here is derived from an EMBL/GenBank/DDBJ whole genome shotgun (WGS) entry which is preliminary data.</text>
</comment>
<name>X0XMA3_9ZZZZ</name>
<evidence type="ECO:0000313" key="1">
    <source>
        <dbReference type="EMBL" id="GAG44314.1"/>
    </source>
</evidence>
<organism evidence="1">
    <name type="scientific">marine sediment metagenome</name>
    <dbReference type="NCBI Taxonomy" id="412755"/>
    <lineage>
        <taxon>unclassified sequences</taxon>
        <taxon>metagenomes</taxon>
        <taxon>ecological metagenomes</taxon>
    </lineage>
</organism>
<protein>
    <submittedName>
        <fullName evidence="1">Uncharacterized protein</fullName>
    </submittedName>
</protein>
<sequence>MDEMMSTAHDYWTHYVRDFDRAMQHSEPAQRLKHVACWGSSHVGLRAALLAA</sequence>
<proteinExistence type="predicted"/>
<accession>X0XMA3</accession>
<reference evidence="1" key="1">
    <citation type="journal article" date="2014" name="Front. Microbiol.">
        <title>High frequency of phylogenetically diverse reductive dehalogenase-homologous genes in deep subseafloor sedimentary metagenomes.</title>
        <authorList>
            <person name="Kawai M."/>
            <person name="Futagami T."/>
            <person name="Toyoda A."/>
            <person name="Takaki Y."/>
            <person name="Nishi S."/>
            <person name="Hori S."/>
            <person name="Arai W."/>
            <person name="Tsubouchi T."/>
            <person name="Morono Y."/>
            <person name="Uchiyama I."/>
            <person name="Ito T."/>
            <person name="Fujiyama A."/>
            <person name="Inagaki F."/>
            <person name="Takami H."/>
        </authorList>
    </citation>
    <scope>NUCLEOTIDE SEQUENCE</scope>
    <source>
        <strain evidence="1">Expedition CK06-06</strain>
    </source>
</reference>
<dbReference type="EMBL" id="BARS01059331">
    <property type="protein sequence ID" value="GAG44314.1"/>
    <property type="molecule type" value="Genomic_DNA"/>
</dbReference>
<dbReference type="AlphaFoldDB" id="X0XMA3"/>